<dbReference type="WBParaSite" id="ACAC_0000747601-mRNA-1">
    <property type="protein sequence ID" value="ACAC_0000747601-mRNA-1"/>
    <property type="gene ID" value="ACAC_0000747601"/>
</dbReference>
<name>A0A0K0DAV9_ANGCA</name>
<feature type="region of interest" description="Disordered" evidence="1">
    <location>
        <begin position="65"/>
        <end position="90"/>
    </location>
</feature>
<feature type="compositionally biased region" description="Polar residues" evidence="1">
    <location>
        <begin position="67"/>
        <end position="81"/>
    </location>
</feature>
<evidence type="ECO:0000256" key="1">
    <source>
        <dbReference type="SAM" id="MobiDB-lite"/>
    </source>
</evidence>
<organism evidence="2 3">
    <name type="scientific">Angiostrongylus cantonensis</name>
    <name type="common">Rat lungworm</name>
    <dbReference type="NCBI Taxonomy" id="6313"/>
    <lineage>
        <taxon>Eukaryota</taxon>
        <taxon>Metazoa</taxon>
        <taxon>Ecdysozoa</taxon>
        <taxon>Nematoda</taxon>
        <taxon>Chromadorea</taxon>
        <taxon>Rhabditida</taxon>
        <taxon>Rhabditina</taxon>
        <taxon>Rhabditomorpha</taxon>
        <taxon>Strongyloidea</taxon>
        <taxon>Metastrongylidae</taxon>
        <taxon>Angiostrongylus</taxon>
    </lineage>
</organism>
<reference evidence="2" key="1">
    <citation type="submission" date="2012-09" db="EMBL/GenBank/DDBJ databases">
        <authorList>
            <person name="Martin A.A."/>
        </authorList>
    </citation>
    <scope>NUCLEOTIDE SEQUENCE</scope>
</reference>
<evidence type="ECO:0000313" key="3">
    <source>
        <dbReference type="WBParaSite" id="ACAC_0000747601-mRNA-1"/>
    </source>
</evidence>
<keyword evidence="2" id="KW-1185">Reference proteome</keyword>
<protein>
    <submittedName>
        <fullName evidence="3">SET domain-containing protein</fullName>
    </submittedName>
</protein>
<reference evidence="3" key="2">
    <citation type="submission" date="2017-02" db="UniProtKB">
        <authorList>
            <consortium name="WormBaseParasite"/>
        </authorList>
    </citation>
    <scope>IDENTIFICATION</scope>
</reference>
<dbReference type="Proteomes" id="UP000035642">
    <property type="component" value="Unassembled WGS sequence"/>
</dbReference>
<accession>A0A0K0DAV9</accession>
<sequence>MWLWPTSSADLKFPSLFVNYPFVVNHPRQETCGTKQSVGQEHWGEHCRANEERSPYRTGDRFEYSIRQPTSTESTHSSRTLTFPRENRLPDIDEGEAISIDYAELTLHYEEIS</sequence>
<dbReference type="AlphaFoldDB" id="A0A0K0DAV9"/>
<evidence type="ECO:0000313" key="2">
    <source>
        <dbReference type="Proteomes" id="UP000035642"/>
    </source>
</evidence>
<proteinExistence type="predicted"/>